<feature type="domain" description="N-acetyltransferase" evidence="3">
    <location>
        <begin position="1"/>
        <end position="142"/>
    </location>
</feature>
<reference evidence="4 5" key="1">
    <citation type="journal article" date="2019" name="ISME J.">
        <title>Deianiraea, an extracellular bacterium associated with the ciliate Paramecium, suggests an alternative scenario for the evolution of Rickettsiales.</title>
        <authorList>
            <person name="Castelli M."/>
            <person name="Sabaneyeva E."/>
            <person name="Lanzoni O."/>
            <person name="Lebedeva N."/>
            <person name="Floriano A.M."/>
            <person name="Gaiarsa S."/>
            <person name="Benken K."/>
            <person name="Modeo L."/>
            <person name="Bandi C."/>
            <person name="Potekhin A."/>
            <person name="Sassera D."/>
            <person name="Petroni G."/>
        </authorList>
    </citation>
    <scope>NUCLEOTIDE SEQUENCE [LARGE SCALE GENOMIC DNA]</scope>
    <source>
        <strain evidence="4">CyL4-1</strain>
    </source>
</reference>
<dbReference type="OrthoDB" id="9789603at2"/>
<dbReference type="GO" id="GO:0016747">
    <property type="term" value="F:acyltransferase activity, transferring groups other than amino-acyl groups"/>
    <property type="evidence" value="ECO:0007669"/>
    <property type="project" value="InterPro"/>
</dbReference>
<evidence type="ECO:0000313" key="5">
    <source>
        <dbReference type="Proteomes" id="UP000321934"/>
    </source>
</evidence>
<dbReference type="PANTHER" id="PTHR43420">
    <property type="entry name" value="ACETYLTRANSFERASE"/>
    <property type="match status" value="1"/>
</dbReference>
<evidence type="ECO:0000259" key="3">
    <source>
        <dbReference type="PROSITE" id="PS51186"/>
    </source>
</evidence>
<name>A0A5B8XDT4_9RICK</name>
<dbReference type="RefSeq" id="WP_161982792.1">
    <property type="nucleotide sequence ID" value="NZ_CP029077.1"/>
</dbReference>
<dbReference type="Gene3D" id="3.40.630.30">
    <property type="match status" value="1"/>
</dbReference>
<accession>A0A5B8XDT4</accession>
<dbReference type="CDD" id="cd04301">
    <property type="entry name" value="NAT_SF"/>
    <property type="match status" value="1"/>
</dbReference>
<dbReference type="EMBL" id="CP029077">
    <property type="protein sequence ID" value="QED23166.1"/>
    <property type="molecule type" value="Genomic_DNA"/>
</dbReference>
<dbReference type="PANTHER" id="PTHR43420:SF52">
    <property type="entry name" value="N-ACETYLTRANSFERASE YODP"/>
    <property type="match status" value="1"/>
</dbReference>
<dbReference type="InterPro" id="IPR050680">
    <property type="entry name" value="YpeA/RimI_acetyltransf"/>
</dbReference>
<evidence type="ECO:0000256" key="2">
    <source>
        <dbReference type="ARBA" id="ARBA00023315"/>
    </source>
</evidence>
<dbReference type="InterPro" id="IPR016181">
    <property type="entry name" value="Acyl_CoA_acyltransferase"/>
</dbReference>
<proteinExistence type="predicted"/>
<protein>
    <submittedName>
        <fullName evidence="4">N-acetyltransferase</fullName>
    </submittedName>
</protein>
<sequence>MQIITANNKHCKQIKELLKQLEYSMSDDQILERLNIYNDDFHRCFLAVINDEIAGLVALSIRELFIIQTRKAFIEGLVVDEKFRGQKIGEKLLKYSENYAKNQGCSIVELTSGKRREKNGALRFYERLGFSDGQKNYLRKNV</sequence>
<dbReference type="PROSITE" id="PS51186">
    <property type="entry name" value="GNAT"/>
    <property type="match status" value="1"/>
</dbReference>
<evidence type="ECO:0000256" key="1">
    <source>
        <dbReference type="ARBA" id="ARBA00022679"/>
    </source>
</evidence>
<dbReference type="Proteomes" id="UP000321934">
    <property type="component" value="Chromosome"/>
</dbReference>
<dbReference type="AlphaFoldDB" id="A0A5B8XDT4"/>
<dbReference type="SUPFAM" id="SSF55729">
    <property type="entry name" value="Acyl-CoA N-acyltransferases (Nat)"/>
    <property type="match status" value="1"/>
</dbReference>
<keyword evidence="5" id="KW-1185">Reference proteome</keyword>
<evidence type="ECO:0000313" key="4">
    <source>
        <dbReference type="EMBL" id="QED23166.1"/>
    </source>
</evidence>
<dbReference type="Pfam" id="PF00583">
    <property type="entry name" value="Acetyltransf_1"/>
    <property type="match status" value="1"/>
</dbReference>
<gene>
    <name evidence="4" type="ORF">Deia_00362</name>
</gene>
<organism evidence="4 5">
    <name type="scientific">Candidatus Deianiraea vastatrix</name>
    <dbReference type="NCBI Taxonomy" id="2163644"/>
    <lineage>
        <taxon>Bacteria</taxon>
        <taxon>Pseudomonadati</taxon>
        <taxon>Pseudomonadota</taxon>
        <taxon>Alphaproteobacteria</taxon>
        <taxon>Rickettsiales</taxon>
        <taxon>Candidatus Deianiraeaceae</taxon>
        <taxon>Candidatus Deianiraea</taxon>
    </lineage>
</organism>
<keyword evidence="1 4" id="KW-0808">Transferase</keyword>
<dbReference type="InterPro" id="IPR000182">
    <property type="entry name" value="GNAT_dom"/>
</dbReference>
<keyword evidence="2" id="KW-0012">Acyltransferase</keyword>